<dbReference type="AlphaFoldDB" id="M3HY00"/>
<name>M3HY00_LEPIT</name>
<dbReference type="EMBL" id="AFMD02000175">
    <property type="protein sequence ID" value="EMG22746.1"/>
    <property type="molecule type" value="Genomic_DNA"/>
</dbReference>
<comment type="caution">
    <text evidence="1">The sequence shown here is derived from an EMBL/GenBank/DDBJ whole genome shotgun (WGS) entry which is preliminary data.</text>
</comment>
<evidence type="ECO:0000313" key="1">
    <source>
        <dbReference type="EMBL" id="EMG22746.1"/>
    </source>
</evidence>
<proteinExistence type="predicted"/>
<dbReference type="Proteomes" id="UP000011778">
    <property type="component" value="Unassembled WGS sequence"/>
</dbReference>
<evidence type="ECO:0000313" key="2">
    <source>
        <dbReference type="Proteomes" id="UP000011778"/>
    </source>
</evidence>
<accession>M3HY00</accession>
<reference evidence="1 2" key="1">
    <citation type="submission" date="2013-02" db="EMBL/GenBank/DDBJ databases">
        <authorList>
            <person name="Harkins D.M."/>
            <person name="Durkin A.S."/>
            <person name="Brinkac L.M."/>
            <person name="Haft D.H."/>
            <person name="Selengut J.D."/>
            <person name="Sanka R."/>
            <person name="DePew J."/>
            <person name="Purushe J."/>
            <person name="Tulsiani S.M."/>
            <person name="Graham G.C."/>
            <person name="Burns M.-A."/>
            <person name="Dohnt M.F."/>
            <person name="Smythe L.D."/>
            <person name="McKay D.B."/>
            <person name="Craig S.B."/>
            <person name="Vinetz J.M."/>
            <person name="Sutton G.G."/>
            <person name="Nierman W.C."/>
            <person name="Fouts D.E."/>
        </authorList>
    </citation>
    <scope>NUCLEOTIDE SEQUENCE [LARGE SCALE GENOMIC DNA]</scope>
    <source>
        <strain evidence="1 2">LT2050</strain>
    </source>
</reference>
<sequence>MYLSSRPFDPIQFRTGKKIFEYADSTFPFSKIFKKRIFLLCQEG</sequence>
<gene>
    <name evidence="1" type="ORF">LEP1GSC150_4886</name>
</gene>
<protein>
    <submittedName>
        <fullName evidence="1">Uncharacterized protein</fullName>
    </submittedName>
</protein>
<organism evidence="1 2">
    <name type="scientific">Leptospira interrogans serovar Copenhageni str. LT2050</name>
    <dbReference type="NCBI Taxonomy" id="1001598"/>
    <lineage>
        <taxon>Bacteria</taxon>
        <taxon>Pseudomonadati</taxon>
        <taxon>Spirochaetota</taxon>
        <taxon>Spirochaetia</taxon>
        <taxon>Leptospirales</taxon>
        <taxon>Leptospiraceae</taxon>
        <taxon>Leptospira</taxon>
    </lineage>
</organism>